<evidence type="ECO:0000313" key="1">
    <source>
        <dbReference type="EMBL" id="GIQ87073.1"/>
    </source>
</evidence>
<protein>
    <submittedName>
        <fullName evidence="1">Uncharacterized protein</fullName>
    </submittedName>
</protein>
<name>A0A9K3GL77_9EUKA</name>
<gene>
    <name evidence="1" type="ORF">KIPB_009041</name>
</gene>
<reference evidence="1 2" key="1">
    <citation type="journal article" date="2018" name="PLoS ONE">
        <title>The draft genome of Kipferlia bialata reveals reductive genome evolution in fornicate parasites.</title>
        <authorList>
            <person name="Tanifuji G."/>
            <person name="Takabayashi S."/>
            <person name="Kume K."/>
            <person name="Takagi M."/>
            <person name="Nakayama T."/>
            <person name="Kamikawa R."/>
            <person name="Inagaki Y."/>
            <person name="Hashimoto T."/>
        </authorList>
    </citation>
    <scope>NUCLEOTIDE SEQUENCE [LARGE SCALE GENOMIC DNA]</scope>
    <source>
        <strain evidence="1">NY0173</strain>
    </source>
</reference>
<comment type="caution">
    <text evidence="1">The sequence shown here is derived from an EMBL/GenBank/DDBJ whole genome shotgun (WGS) entry which is preliminary data.</text>
</comment>
<dbReference type="EMBL" id="BDIP01002954">
    <property type="protein sequence ID" value="GIQ87073.1"/>
    <property type="molecule type" value="Genomic_DNA"/>
</dbReference>
<dbReference type="AlphaFoldDB" id="A0A9K3GL77"/>
<sequence>MNPTTLPTVPLSRLANSTETVVSLTEYATVAAPATLDDDDEWDTYSFHPTTVDHNTVFDLTTHTFFRVEWATEGESERPTVTPAPATEYTPFPFQEPSDNITDSILTLSTGCVYNGSLFIFGDVTGDGTTRDQTYLYEYKLDEGTWVKHLGPFGLIEESTKLVGFHDILYLFQSSKEGDTVTVGTFSLAPVQYRRWEKVAWEFEGERGDEFRKHHPYPFVLNDTLHLVLTGIYDTERRFHLVLRGN</sequence>
<evidence type="ECO:0000313" key="2">
    <source>
        <dbReference type="Proteomes" id="UP000265618"/>
    </source>
</evidence>
<proteinExistence type="predicted"/>
<dbReference type="Proteomes" id="UP000265618">
    <property type="component" value="Unassembled WGS sequence"/>
</dbReference>
<organism evidence="1 2">
    <name type="scientific">Kipferlia bialata</name>
    <dbReference type="NCBI Taxonomy" id="797122"/>
    <lineage>
        <taxon>Eukaryota</taxon>
        <taxon>Metamonada</taxon>
        <taxon>Carpediemonas-like organisms</taxon>
        <taxon>Kipferlia</taxon>
    </lineage>
</organism>
<feature type="non-terminal residue" evidence="1">
    <location>
        <position position="1"/>
    </location>
</feature>
<accession>A0A9K3GL77</accession>
<keyword evidence="2" id="KW-1185">Reference proteome</keyword>